<keyword evidence="3" id="KW-1185">Reference proteome</keyword>
<gene>
    <name evidence="2" type="ORF">KIPB_000463</name>
</gene>
<evidence type="ECO:0000313" key="2">
    <source>
        <dbReference type="EMBL" id="GIQ79768.1"/>
    </source>
</evidence>
<accession>A0A9K3GEE8</accession>
<reference evidence="2 3" key="1">
    <citation type="journal article" date="2018" name="PLoS ONE">
        <title>The draft genome of Kipferlia bialata reveals reductive genome evolution in fornicate parasites.</title>
        <authorList>
            <person name="Tanifuji G."/>
            <person name="Takabayashi S."/>
            <person name="Kume K."/>
            <person name="Takagi M."/>
            <person name="Nakayama T."/>
            <person name="Kamikawa R."/>
            <person name="Inagaki Y."/>
            <person name="Hashimoto T."/>
        </authorList>
    </citation>
    <scope>NUCLEOTIDE SEQUENCE [LARGE SCALE GENOMIC DNA]</scope>
    <source>
        <strain evidence="2">NY0173</strain>
    </source>
</reference>
<feature type="coiled-coil region" evidence="1">
    <location>
        <begin position="26"/>
        <end position="60"/>
    </location>
</feature>
<protein>
    <submittedName>
        <fullName evidence="2">Uncharacterized protein</fullName>
    </submittedName>
</protein>
<organism evidence="2 3">
    <name type="scientific">Kipferlia bialata</name>
    <dbReference type="NCBI Taxonomy" id="797122"/>
    <lineage>
        <taxon>Eukaryota</taxon>
        <taxon>Metamonada</taxon>
        <taxon>Carpediemonas-like organisms</taxon>
        <taxon>Kipferlia</taxon>
    </lineage>
</organism>
<evidence type="ECO:0000256" key="1">
    <source>
        <dbReference type="SAM" id="Coils"/>
    </source>
</evidence>
<proteinExistence type="predicted"/>
<name>A0A9K3GEE8_9EUKA</name>
<dbReference type="EMBL" id="BDIP01000053">
    <property type="protein sequence ID" value="GIQ79768.1"/>
    <property type="molecule type" value="Genomic_DNA"/>
</dbReference>
<dbReference type="AlphaFoldDB" id="A0A9K3GEE8"/>
<comment type="caution">
    <text evidence="2">The sequence shown here is derived from an EMBL/GenBank/DDBJ whole genome shotgun (WGS) entry which is preliminary data.</text>
</comment>
<sequence>MNADQYRHQVENVMKEEYASYEAKVVAQLETSVQSVVREKREAEHEITSVELALREQLRQGRLLLGVLSGKREELEKSFSARISTLKADTTAALRDKRDVLQRECDTMVTNRFGKGS</sequence>
<evidence type="ECO:0000313" key="3">
    <source>
        <dbReference type="Proteomes" id="UP000265618"/>
    </source>
</evidence>
<keyword evidence="1" id="KW-0175">Coiled coil</keyword>
<dbReference type="Proteomes" id="UP000265618">
    <property type="component" value="Unassembled WGS sequence"/>
</dbReference>